<organism evidence="1 2">
    <name type="scientific">Entomophthora muscae</name>
    <dbReference type="NCBI Taxonomy" id="34485"/>
    <lineage>
        <taxon>Eukaryota</taxon>
        <taxon>Fungi</taxon>
        <taxon>Fungi incertae sedis</taxon>
        <taxon>Zoopagomycota</taxon>
        <taxon>Entomophthoromycotina</taxon>
        <taxon>Entomophthoromycetes</taxon>
        <taxon>Entomophthorales</taxon>
        <taxon>Entomophthoraceae</taxon>
        <taxon>Entomophthora</taxon>
    </lineage>
</organism>
<keyword evidence="2" id="KW-1185">Reference proteome</keyword>
<accession>A0ACC2TPV4</accession>
<protein>
    <submittedName>
        <fullName evidence="1">Uncharacterized protein</fullName>
    </submittedName>
</protein>
<gene>
    <name evidence="1" type="ORF">DSO57_1024391</name>
</gene>
<evidence type="ECO:0000313" key="2">
    <source>
        <dbReference type="Proteomes" id="UP001165960"/>
    </source>
</evidence>
<evidence type="ECO:0000313" key="1">
    <source>
        <dbReference type="EMBL" id="KAJ9076627.1"/>
    </source>
</evidence>
<reference evidence="1" key="1">
    <citation type="submission" date="2022-04" db="EMBL/GenBank/DDBJ databases">
        <title>Genome of the entomopathogenic fungus Entomophthora muscae.</title>
        <authorList>
            <person name="Elya C."/>
            <person name="Lovett B.R."/>
            <person name="Lee E."/>
            <person name="Macias A.M."/>
            <person name="Hajek A.E."/>
            <person name="De Bivort B.L."/>
            <person name="Kasson M.T."/>
            <person name="De Fine Licht H.H."/>
            <person name="Stajich J.E."/>
        </authorList>
    </citation>
    <scope>NUCLEOTIDE SEQUENCE</scope>
    <source>
        <strain evidence="1">Berkeley</strain>
    </source>
</reference>
<dbReference type="Proteomes" id="UP001165960">
    <property type="component" value="Unassembled WGS sequence"/>
</dbReference>
<name>A0ACC2TPV4_9FUNG</name>
<dbReference type="EMBL" id="QTSX02002261">
    <property type="protein sequence ID" value="KAJ9076627.1"/>
    <property type="molecule type" value="Genomic_DNA"/>
</dbReference>
<sequence>MSRLLKLPAATPFYRNILGGHTLSPPFSRHLHSTTSNNISFLAHSSFKVNSKWNTLRLTQSKCIHTEEKKSLKDKFASLGFFGTNAAVLVPLFFIAGLSFFTYEMFKDDADTKENKKVEKSLEKRRKKILDALSDVIPISNDEANAILTKSENSNVFEVFTGGKISKIRIDSNQVASNKEIEDRFHVDSELKNDLLILAVFDGHSGYNCSEYVSKNLPSAVRKEVEPLFQSLAREGSFPRITELLTKITEKVQDTFCRLDDFIVHEIRETKKDLAREDLLPAVNGSCALLAAVDIVNKNLFVACTGDSRAVLGSLQENGRWIAIPLSKDQTARNPKELSRILKEHPGEEETAIQRNRILGGLEPTRAFGDARYKWNIDVQQDIYPKFFPERKPPPKNLKTPPYVTAKPEVHFHKLDARHDQFLVLATDGLYDELSSQRIVELVGDQLARPAASSADNATKLRSKKSSQEAFAFQDSNLATHLIRNAIGGGKFEMSDGEVSSTLMLKRLSIPAPKSRSYRDDITVVVLLFGSASNN</sequence>
<comment type="caution">
    <text evidence="1">The sequence shown here is derived from an EMBL/GenBank/DDBJ whole genome shotgun (WGS) entry which is preliminary data.</text>
</comment>
<proteinExistence type="predicted"/>